<feature type="chain" id="PRO_5045177721" evidence="1">
    <location>
        <begin position="36"/>
        <end position="128"/>
    </location>
</feature>
<dbReference type="Pfam" id="PF09076">
    <property type="entry name" value="Crystall_2"/>
    <property type="match status" value="1"/>
</dbReference>
<keyword evidence="4" id="KW-1185">Reference proteome</keyword>
<dbReference type="Proteomes" id="UP001440984">
    <property type="component" value="Unassembled WGS sequence"/>
</dbReference>
<dbReference type="Gene3D" id="2.60.20.30">
    <property type="match status" value="1"/>
</dbReference>
<evidence type="ECO:0000256" key="1">
    <source>
        <dbReference type="SAM" id="SignalP"/>
    </source>
</evidence>
<feature type="signal peptide" evidence="1">
    <location>
        <begin position="1"/>
        <end position="35"/>
    </location>
</feature>
<dbReference type="InterPro" id="IPR011024">
    <property type="entry name" value="G_crystallin-like"/>
</dbReference>
<protein>
    <submittedName>
        <fullName evidence="3">Beta/gamma crystallin domain-containing protein</fullName>
    </submittedName>
</protein>
<evidence type="ECO:0000313" key="4">
    <source>
        <dbReference type="Proteomes" id="UP001440984"/>
    </source>
</evidence>
<name>A0ABV0L8Q0_9PSEU</name>
<dbReference type="SUPFAM" id="SSF49695">
    <property type="entry name" value="gamma-Crystallin-like"/>
    <property type="match status" value="1"/>
</dbReference>
<dbReference type="RefSeq" id="WP_348948704.1">
    <property type="nucleotide sequence ID" value="NZ_JBDZYD010000002.1"/>
</dbReference>
<organism evidence="3 4">
    <name type="scientific">Amycolatopsis melonis</name>
    <dbReference type="NCBI Taxonomy" id="3156488"/>
    <lineage>
        <taxon>Bacteria</taxon>
        <taxon>Bacillati</taxon>
        <taxon>Actinomycetota</taxon>
        <taxon>Actinomycetes</taxon>
        <taxon>Pseudonocardiales</taxon>
        <taxon>Pseudonocardiaceae</taxon>
        <taxon>Amycolatopsis</taxon>
    </lineage>
</organism>
<dbReference type="EMBL" id="JBDZYD010000002">
    <property type="protein sequence ID" value="MEQ0558680.1"/>
    <property type="molecule type" value="Genomic_DNA"/>
</dbReference>
<reference evidence="3 4" key="1">
    <citation type="submission" date="2024-05" db="EMBL/GenBank/DDBJ databases">
        <authorList>
            <person name="Zhao H."/>
            <person name="Xu Y."/>
            <person name="Lin S."/>
            <person name="Spain J.C."/>
            <person name="Zhou N.-Y."/>
        </authorList>
    </citation>
    <scope>NUCLEOTIDE SEQUENCE [LARGE SCALE GENOMIC DNA]</scope>
    <source>
        <strain evidence="3 4">NEAU-NG30</strain>
    </source>
</reference>
<dbReference type="InterPro" id="IPR015791">
    <property type="entry name" value="Antimic/Inh_G_crystallin-like"/>
</dbReference>
<evidence type="ECO:0000259" key="2">
    <source>
        <dbReference type="Pfam" id="PF09076"/>
    </source>
</evidence>
<gene>
    <name evidence="3" type="ORF">ABJI51_06335</name>
</gene>
<feature type="domain" description="Streptomyces killer toxin-like beta/gamma crystallin" evidence="2">
    <location>
        <begin position="58"/>
        <end position="126"/>
    </location>
</feature>
<sequence>MIRRLELARNVKRLALTVLAAAVMTAAIPAGVASAMDQVPCNNNEFTRVTVHPSNFPSQNLCFANAGSMEIRTLFGNPIWVTEIWTGNNRVQWFGDGRWQPETPIGKWTTFTWPNHPGGVRLDEVRIL</sequence>
<evidence type="ECO:0000313" key="3">
    <source>
        <dbReference type="EMBL" id="MEQ0558680.1"/>
    </source>
</evidence>
<dbReference type="InterPro" id="IPR015161">
    <property type="entry name" value="Sklp_toxin_b/g_crystallin"/>
</dbReference>
<comment type="caution">
    <text evidence="3">The sequence shown here is derived from an EMBL/GenBank/DDBJ whole genome shotgun (WGS) entry which is preliminary data.</text>
</comment>
<keyword evidence="1" id="KW-0732">Signal</keyword>
<proteinExistence type="predicted"/>
<accession>A0ABV0L8Q0</accession>